<name>A0A380PXY5_YERFR</name>
<dbReference type="AlphaFoldDB" id="A0A380PXY5"/>
<protein>
    <recommendedName>
        <fullName evidence="1">CDI immunity protein domain-containing protein</fullName>
    </recommendedName>
</protein>
<organism evidence="2 3">
    <name type="scientific">Yersinia frederiksenii</name>
    <dbReference type="NCBI Taxonomy" id="29484"/>
    <lineage>
        <taxon>Bacteria</taxon>
        <taxon>Pseudomonadati</taxon>
        <taxon>Pseudomonadota</taxon>
        <taxon>Gammaproteobacteria</taxon>
        <taxon>Enterobacterales</taxon>
        <taxon>Yersiniaceae</taxon>
        <taxon>Yersinia</taxon>
    </lineage>
</organism>
<dbReference type="GeneID" id="57907723"/>
<sequence length="116" mass="13511">MMNEYIFNKIDCDNDKYWVIKSFFNSLNLSEKLLDGVSNIINRTGFVINEMYCHFPDLNNYDPEWHFEGIMFGVCEDEIVVPESVGFSYVRLACEKYLQLHPEDSAKVSTLLAQLP</sequence>
<feature type="domain" description="CDI immunity protein" evidence="1">
    <location>
        <begin position="18"/>
        <end position="112"/>
    </location>
</feature>
<accession>A0A380PXY5</accession>
<dbReference type="Pfam" id="PF18624">
    <property type="entry name" value="CdiI_4"/>
    <property type="match status" value="1"/>
</dbReference>
<dbReference type="CDD" id="cd20688">
    <property type="entry name" value="CdiI_Ecoli_Nm-like"/>
    <property type="match status" value="1"/>
</dbReference>
<evidence type="ECO:0000313" key="3">
    <source>
        <dbReference type="Proteomes" id="UP000254835"/>
    </source>
</evidence>
<dbReference type="RefSeq" id="WP_138070086.1">
    <property type="nucleotide sequence ID" value="NZ_CABMMH010000002.1"/>
</dbReference>
<dbReference type="OrthoDB" id="6659460at2"/>
<evidence type="ECO:0000313" key="2">
    <source>
        <dbReference type="EMBL" id="SUP78455.1"/>
    </source>
</evidence>
<dbReference type="Proteomes" id="UP000254835">
    <property type="component" value="Unassembled WGS sequence"/>
</dbReference>
<evidence type="ECO:0000259" key="1">
    <source>
        <dbReference type="Pfam" id="PF18624"/>
    </source>
</evidence>
<dbReference type="NCBIfam" id="NF033826">
    <property type="entry name" value="immun_CdiI"/>
    <property type="match status" value="1"/>
</dbReference>
<proteinExistence type="predicted"/>
<reference evidence="2 3" key="1">
    <citation type="submission" date="2018-06" db="EMBL/GenBank/DDBJ databases">
        <authorList>
            <consortium name="Pathogen Informatics"/>
            <person name="Doyle S."/>
        </authorList>
    </citation>
    <scope>NUCLEOTIDE SEQUENCE [LARGE SCALE GENOMIC DNA]</scope>
    <source>
        <strain evidence="2 3">NCTC11470</strain>
    </source>
</reference>
<dbReference type="EMBL" id="UHJA01000001">
    <property type="protein sequence ID" value="SUP78455.1"/>
    <property type="molecule type" value="Genomic_DNA"/>
</dbReference>
<gene>
    <name evidence="2" type="ORF">NCTC11470_03577</name>
</gene>
<dbReference type="InterPro" id="IPR041256">
    <property type="entry name" value="CdiI_4"/>
</dbReference>